<dbReference type="Proteomes" id="UP000887565">
    <property type="component" value="Unplaced"/>
</dbReference>
<evidence type="ECO:0000313" key="2">
    <source>
        <dbReference type="WBParaSite" id="nRc.2.0.1.t40358-RA"/>
    </source>
</evidence>
<dbReference type="AlphaFoldDB" id="A0A915KRR2"/>
<dbReference type="WBParaSite" id="nRc.2.0.1.t40358-RA">
    <property type="protein sequence ID" value="nRc.2.0.1.t40358-RA"/>
    <property type="gene ID" value="nRc.2.0.1.g40358"/>
</dbReference>
<accession>A0A915KRR2</accession>
<reference evidence="2" key="1">
    <citation type="submission" date="2022-11" db="UniProtKB">
        <authorList>
            <consortium name="WormBaseParasite"/>
        </authorList>
    </citation>
    <scope>IDENTIFICATION</scope>
</reference>
<organism evidence="1 2">
    <name type="scientific">Romanomermis culicivorax</name>
    <name type="common">Nematode worm</name>
    <dbReference type="NCBI Taxonomy" id="13658"/>
    <lineage>
        <taxon>Eukaryota</taxon>
        <taxon>Metazoa</taxon>
        <taxon>Ecdysozoa</taxon>
        <taxon>Nematoda</taxon>
        <taxon>Enoplea</taxon>
        <taxon>Dorylaimia</taxon>
        <taxon>Mermithida</taxon>
        <taxon>Mermithoidea</taxon>
        <taxon>Mermithidae</taxon>
        <taxon>Romanomermis</taxon>
    </lineage>
</organism>
<protein>
    <submittedName>
        <fullName evidence="2">Uncharacterized protein</fullName>
    </submittedName>
</protein>
<proteinExistence type="predicted"/>
<evidence type="ECO:0000313" key="1">
    <source>
        <dbReference type="Proteomes" id="UP000887565"/>
    </source>
</evidence>
<sequence length="69" mass="8556">MQQNSMRKKFCAKRHVKFEKFYIVQKDLSSDFWVDLRIRIQRAYQHSVDDATVRERKIVWQRKGRREPS</sequence>
<name>A0A915KRR2_ROMCU</name>
<keyword evidence="1" id="KW-1185">Reference proteome</keyword>